<name>A0A5C6C0W2_9BACT</name>
<dbReference type="EMBL" id="SJPT01000010">
    <property type="protein sequence ID" value="TWU17798.1"/>
    <property type="molecule type" value="Genomic_DNA"/>
</dbReference>
<comment type="caution">
    <text evidence="1">The sequence shown here is derived from an EMBL/GenBank/DDBJ whole genome shotgun (WGS) entry which is preliminary data.</text>
</comment>
<accession>A0A5C6C0W2</accession>
<gene>
    <name evidence="1" type="ORF">Pla52o_50130</name>
</gene>
<dbReference type="Proteomes" id="UP000316304">
    <property type="component" value="Unassembled WGS sequence"/>
</dbReference>
<sequence length="98" mass="10918">MKLPEKFVPPELTIIRNCTTQKRSDVITLGVNKVTEFDFESAINARNPHVAAERNSSSLELVYRGQRHGVIGYYTTLTHCVIGDEDTVSTVQQSLPNA</sequence>
<evidence type="ECO:0000313" key="2">
    <source>
        <dbReference type="Proteomes" id="UP000316304"/>
    </source>
</evidence>
<reference evidence="1 2" key="1">
    <citation type="submission" date="2019-02" db="EMBL/GenBank/DDBJ databases">
        <title>Deep-cultivation of Planctomycetes and their phenomic and genomic characterization uncovers novel biology.</title>
        <authorList>
            <person name="Wiegand S."/>
            <person name="Jogler M."/>
            <person name="Boedeker C."/>
            <person name="Pinto D."/>
            <person name="Vollmers J."/>
            <person name="Rivas-Marin E."/>
            <person name="Kohn T."/>
            <person name="Peeters S.H."/>
            <person name="Heuer A."/>
            <person name="Rast P."/>
            <person name="Oberbeckmann S."/>
            <person name="Bunk B."/>
            <person name="Jeske O."/>
            <person name="Meyerdierks A."/>
            <person name="Storesund J.E."/>
            <person name="Kallscheuer N."/>
            <person name="Luecker S."/>
            <person name="Lage O.M."/>
            <person name="Pohl T."/>
            <person name="Merkel B.J."/>
            <person name="Hornburger P."/>
            <person name="Mueller R.-W."/>
            <person name="Bruemmer F."/>
            <person name="Labrenz M."/>
            <person name="Spormann A.M."/>
            <person name="Op Den Camp H."/>
            <person name="Overmann J."/>
            <person name="Amann R."/>
            <person name="Jetten M.S.M."/>
            <person name="Mascher T."/>
            <person name="Medema M.H."/>
            <person name="Devos D.P."/>
            <person name="Kaster A.-K."/>
            <person name="Ovreas L."/>
            <person name="Rohde M."/>
            <person name="Galperin M.Y."/>
            <person name="Jogler C."/>
        </authorList>
    </citation>
    <scope>NUCLEOTIDE SEQUENCE [LARGE SCALE GENOMIC DNA]</scope>
    <source>
        <strain evidence="1 2">Pla52o</strain>
    </source>
</reference>
<keyword evidence="2" id="KW-1185">Reference proteome</keyword>
<protein>
    <submittedName>
        <fullName evidence="1">Uncharacterized protein</fullName>
    </submittedName>
</protein>
<organism evidence="1 2">
    <name type="scientific">Novipirellula galeiformis</name>
    <dbReference type="NCBI Taxonomy" id="2528004"/>
    <lineage>
        <taxon>Bacteria</taxon>
        <taxon>Pseudomonadati</taxon>
        <taxon>Planctomycetota</taxon>
        <taxon>Planctomycetia</taxon>
        <taxon>Pirellulales</taxon>
        <taxon>Pirellulaceae</taxon>
        <taxon>Novipirellula</taxon>
    </lineage>
</organism>
<proteinExistence type="predicted"/>
<evidence type="ECO:0000313" key="1">
    <source>
        <dbReference type="EMBL" id="TWU17798.1"/>
    </source>
</evidence>
<dbReference type="AlphaFoldDB" id="A0A5C6C0W2"/>